<sequence>MVAGVKESRALLTALDAVSAMSSNEYRLLRNLPVLLLRPEEYCLGDFAENPGEKSKNQASAKPALAKEESQGCFVESCVASAMARQQG</sequence>
<dbReference type="Proteomes" id="UP001069802">
    <property type="component" value="Unassembled WGS sequence"/>
</dbReference>
<keyword evidence="2" id="KW-1185">Reference proteome</keyword>
<dbReference type="EMBL" id="JAPWGY010000001">
    <property type="protein sequence ID" value="MCZ4279481.1"/>
    <property type="molecule type" value="Genomic_DNA"/>
</dbReference>
<proteinExistence type="predicted"/>
<protein>
    <submittedName>
        <fullName evidence="1">Uncharacterized protein</fullName>
    </submittedName>
</protein>
<comment type="caution">
    <text evidence="1">The sequence shown here is derived from an EMBL/GenBank/DDBJ whole genome shotgun (WGS) entry which is preliminary data.</text>
</comment>
<evidence type="ECO:0000313" key="1">
    <source>
        <dbReference type="EMBL" id="MCZ4279481.1"/>
    </source>
</evidence>
<evidence type="ECO:0000313" key="2">
    <source>
        <dbReference type="Proteomes" id="UP001069802"/>
    </source>
</evidence>
<accession>A0ABT4LGL4</accession>
<organism evidence="1 2">
    <name type="scientific">Kiloniella laminariae</name>
    <dbReference type="NCBI Taxonomy" id="454162"/>
    <lineage>
        <taxon>Bacteria</taxon>
        <taxon>Pseudomonadati</taxon>
        <taxon>Pseudomonadota</taxon>
        <taxon>Alphaproteobacteria</taxon>
        <taxon>Rhodospirillales</taxon>
        <taxon>Kiloniellaceae</taxon>
        <taxon>Kiloniella</taxon>
    </lineage>
</organism>
<gene>
    <name evidence="1" type="ORF">O4H49_01750</name>
</gene>
<reference evidence="1" key="1">
    <citation type="submission" date="2022-12" db="EMBL/GenBank/DDBJ databases">
        <title>Bacterial isolates from different developmental stages of Nematostella vectensis.</title>
        <authorList>
            <person name="Fraune S."/>
        </authorList>
    </citation>
    <scope>NUCLEOTIDE SEQUENCE</scope>
    <source>
        <strain evidence="1">G21630-S1</strain>
    </source>
</reference>
<name>A0ABT4LGL4_9PROT</name>